<sequence>MENNTITLIQSSQLSLVGLPYEIIDIITRYLNGPEIKALGQVNRHLAGLVTVNDSIWRRQCQKSLGDVSCKPYSTYREMYYNMGRYLWLGNGDIWHGDNDCFGSMVVSAYSADRGLELYELICGREPVENEERSIEDDQFRPYLRRSLIFPLPLFPNPSHPLSWISPRGLCYELIRALDMPFNRRKSFMSLWPPLNIPSRDRTRRHPVNNGGPHQDSPDFQSPPTPAPWALASPTLLRINRSITRATPDTSPAGHRRLSIGHRIETYSKLSPELYTPTCHCPWRGIWVGDYGIHGGEFILLHQPTPDRLEAVKLTGDMNVPRGELSFVVDDLAHYIEGVRYNGYPGRVVEAQGQVAEVDFVNSRFLDTHLILVSEDELVHYWKRLDRFMCLYRIRVDGNGHRDY</sequence>
<dbReference type="PROSITE" id="PS50181">
    <property type="entry name" value="FBOX"/>
    <property type="match status" value="1"/>
</dbReference>
<dbReference type="InterPro" id="IPR001810">
    <property type="entry name" value="F-box_dom"/>
</dbReference>
<reference evidence="5 6" key="1">
    <citation type="journal article" date="2016" name="Proc. Natl. Acad. Sci. U.S.A.">
        <title>Comparative genomics of biotechnologically important yeasts.</title>
        <authorList>
            <person name="Riley R."/>
            <person name="Haridas S."/>
            <person name="Wolfe K.H."/>
            <person name="Lopes M.R."/>
            <person name="Hittinger C.T."/>
            <person name="Goeker M."/>
            <person name="Salamov A.A."/>
            <person name="Wisecaver J.H."/>
            <person name="Long T.M."/>
            <person name="Calvey C.H."/>
            <person name="Aerts A.L."/>
            <person name="Barry K.W."/>
            <person name="Choi C."/>
            <person name="Clum A."/>
            <person name="Coughlan A.Y."/>
            <person name="Deshpande S."/>
            <person name="Douglass A.P."/>
            <person name="Hanson S.J."/>
            <person name="Klenk H.-P."/>
            <person name="LaButti K.M."/>
            <person name="Lapidus A."/>
            <person name="Lindquist E.A."/>
            <person name="Lipzen A.M."/>
            <person name="Meier-Kolthoff J.P."/>
            <person name="Ohm R.A."/>
            <person name="Otillar R.P."/>
            <person name="Pangilinan J.L."/>
            <person name="Peng Y."/>
            <person name="Rokas A."/>
            <person name="Rosa C.A."/>
            <person name="Scheuner C."/>
            <person name="Sibirny A.A."/>
            <person name="Slot J.C."/>
            <person name="Stielow J.B."/>
            <person name="Sun H."/>
            <person name="Kurtzman C.P."/>
            <person name="Blackwell M."/>
            <person name="Grigoriev I.V."/>
            <person name="Jeffries T.W."/>
        </authorList>
    </citation>
    <scope>NUCLEOTIDE SEQUENCE [LARGE SCALE GENOMIC DNA]</scope>
    <source>
        <strain evidence="5 6">DSM 6958</strain>
    </source>
</reference>
<organism evidence="5 6">
    <name type="scientific">Nadsonia fulvescens var. elongata DSM 6958</name>
    <dbReference type="NCBI Taxonomy" id="857566"/>
    <lineage>
        <taxon>Eukaryota</taxon>
        <taxon>Fungi</taxon>
        <taxon>Dikarya</taxon>
        <taxon>Ascomycota</taxon>
        <taxon>Saccharomycotina</taxon>
        <taxon>Dipodascomycetes</taxon>
        <taxon>Dipodascales</taxon>
        <taxon>Dipodascales incertae sedis</taxon>
        <taxon>Nadsonia</taxon>
    </lineage>
</organism>
<dbReference type="GO" id="GO:0016567">
    <property type="term" value="P:protein ubiquitination"/>
    <property type="evidence" value="ECO:0007669"/>
    <property type="project" value="UniProtKB-UniPathway"/>
</dbReference>
<dbReference type="AlphaFoldDB" id="A0A1E3PLM2"/>
<evidence type="ECO:0000313" key="6">
    <source>
        <dbReference type="Proteomes" id="UP000095009"/>
    </source>
</evidence>
<dbReference type="InterPro" id="IPR045048">
    <property type="entry name" value="FBXO31/39"/>
</dbReference>
<evidence type="ECO:0000256" key="2">
    <source>
        <dbReference type="ARBA" id="ARBA00022786"/>
    </source>
</evidence>
<dbReference type="Pfam" id="PF12014">
    <property type="entry name" value="Cyclin_D1_bind"/>
    <property type="match status" value="1"/>
</dbReference>
<evidence type="ECO:0000256" key="1">
    <source>
        <dbReference type="ARBA" id="ARBA00004906"/>
    </source>
</evidence>
<dbReference type="InterPro" id="IPR036047">
    <property type="entry name" value="F-box-like_dom_sf"/>
</dbReference>
<evidence type="ECO:0000313" key="5">
    <source>
        <dbReference type="EMBL" id="ODQ66336.1"/>
    </source>
</evidence>
<dbReference type="PANTHER" id="PTHR10706:SF130">
    <property type="entry name" value="F-BOX ONLY PROTEIN 31"/>
    <property type="match status" value="1"/>
</dbReference>
<evidence type="ECO:0000259" key="4">
    <source>
        <dbReference type="PROSITE" id="PS50181"/>
    </source>
</evidence>
<keyword evidence="6" id="KW-1185">Reference proteome</keyword>
<keyword evidence="2" id="KW-0833">Ubl conjugation pathway</keyword>
<feature type="domain" description="F-box" evidence="4">
    <location>
        <begin position="13"/>
        <end position="60"/>
    </location>
</feature>
<dbReference type="SUPFAM" id="SSF81383">
    <property type="entry name" value="F-box domain"/>
    <property type="match status" value="1"/>
</dbReference>
<accession>A0A1E3PLM2</accession>
<feature type="region of interest" description="Disordered" evidence="3">
    <location>
        <begin position="200"/>
        <end position="225"/>
    </location>
</feature>
<name>A0A1E3PLM2_9ASCO</name>
<evidence type="ECO:0000256" key="3">
    <source>
        <dbReference type="SAM" id="MobiDB-lite"/>
    </source>
</evidence>
<dbReference type="STRING" id="857566.A0A1E3PLM2"/>
<dbReference type="PANTHER" id="PTHR10706">
    <property type="entry name" value="F-BOX FAMILY PROTEIN"/>
    <property type="match status" value="1"/>
</dbReference>
<dbReference type="EMBL" id="KV454408">
    <property type="protein sequence ID" value="ODQ66336.1"/>
    <property type="molecule type" value="Genomic_DNA"/>
</dbReference>
<dbReference type="Proteomes" id="UP000095009">
    <property type="component" value="Unassembled WGS sequence"/>
</dbReference>
<comment type="pathway">
    <text evidence="1">Protein modification; protein ubiquitination.</text>
</comment>
<protein>
    <recommendedName>
        <fullName evidence="4">F-box domain-containing protein</fullName>
    </recommendedName>
</protein>
<dbReference type="OrthoDB" id="722566at2759"/>
<dbReference type="UniPathway" id="UPA00143"/>
<proteinExistence type="predicted"/>
<gene>
    <name evidence="5" type="ORF">NADFUDRAFT_50253</name>
</gene>